<protein>
    <submittedName>
        <fullName evidence="1">Uncharacterized protein</fullName>
    </submittedName>
</protein>
<accession>A0A5B6VPU8</accession>
<evidence type="ECO:0000313" key="1">
    <source>
        <dbReference type="EMBL" id="KAA3471113.1"/>
    </source>
</evidence>
<comment type="caution">
    <text evidence="1">The sequence shown here is derived from an EMBL/GenBank/DDBJ whole genome shotgun (WGS) entry which is preliminary data.</text>
</comment>
<reference evidence="2" key="1">
    <citation type="journal article" date="2019" name="Plant Biotechnol. J.">
        <title>Genome sequencing of the Australian wild diploid species Gossypium australe highlights disease resistance and delayed gland morphogenesis.</title>
        <authorList>
            <person name="Cai Y."/>
            <person name="Cai X."/>
            <person name="Wang Q."/>
            <person name="Wang P."/>
            <person name="Zhang Y."/>
            <person name="Cai C."/>
            <person name="Xu Y."/>
            <person name="Wang K."/>
            <person name="Zhou Z."/>
            <person name="Wang C."/>
            <person name="Geng S."/>
            <person name="Li B."/>
            <person name="Dong Q."/>
            <person name="Hou Y."/>
            <person name="Wang H."/>
            <person name="Ai P."/>
            <person name="Liu Z."/>
            <person name="Yi F."/>
            <person name="Sun M."/>
            <person name="An G."/>
            <person name="Cheng J."/>
            <person name="Zhang Y."/>
            <person name="Shi Q."/>
            <person name="Xie Y."/>
            <person name="Shi X."/>
            <person name="Chang Y."/>
            <person name="Huang F."/>
            <person name="Chen Y."/>
            <person name="Hong S."/>
            <person name="Mi L."/>
            <person name="Sun Q."/>
            <person name="Zhang L."/>
            <person name="Zhou B."/>
            <person name="Peng R."/>
            <person name="Zhang X."/>
            <person name="Liu F."/>
        </authorList>
    </citation>
    <scope>NUCLEOTIDE SEQUENCE [LARGE SCALE GENOMIC DNA]</scope>
    <source>
        <strain evidence="2">cv. PA1801</strain>
    </source>
</reference>
<proteinExistence type="predicted"/>
<keyword evidence="2" id="KW-1185">Reference proteome</keyword>
<sequence length="60" mass="6842">MLTERGELHVRKGRIFMDCLPPIEVSRISDGGKVRSHKELFLIQSDYSKAGLPHTPPFIH</sequence>
<dbReference type="OrthoDB" id="10553704at2759"/>
<evidence type="ECO:0000313" key="2">
    <source>
        <dbReference type="Proteomes" id="UP000325315"/>
    </source>
</evidence>
<dbReference type="Proteomes" id="UP000325315">
    <property type="component" value="Unassembled WGS sequence"/>
</dbReference>
<name>A0A5B6VPU8_9ROSI</name>
<dbReference type="AlphaFoldDB" id="A0A5B6VPU8"/>
<organism evidence="1 2">
    <name type="scientific">Gossypium australe</name>
    <dbReference type="NCBI Taxonomy" id="47621"/>
    <lineage>
        <taxon>Eukaryota</taxon>
        <taxon>Viridiplantae</taxon>
        <taxon>Streptophyta</taxon>
        <taxon>Embryophyta</taxon>
        <taxon>Tracheophyta</taxon>
        <taxon>Spermatophyta</taxon>
        <taxon>Magnoliopsida</taxon>
        <taxon>eudicotyledons</taxon>
        <taxon>Gunneridae</taxon>
        <taxon>Pentapetalae</taxon>
        <taxon>rosids</taxon>
        <taxon>malvids</taxon>
        <taxon>Malvales</taxon>
        <taxon>Malvaceae</taxon>
        <taxon>Malvoideae</taxon>
        <taxon>Gossypium</taxon>
    </lineage>
</organism>
<dbReference type="EMBL" id="SMMG02000006">
    <property type="protein sequence ID" value="KAA3471113.1"/>
    <property type="molecule type" value="Genomic_DNA"/>
</dbReference>
<gene>
    <name evidence="1" type="ORF">EPI10_016767</name>
</gene>